<dbReference type="EMBL" id="SRLO01000423">
    <property type="protein sequence ID" value="TNN56669.1"/>
    <property type="molecule type" value="Genomic_DNA"/>
</dbReference>
<evidence type="ECO:0000313" key="3">
    <source>
        <dbReference type="Proteomes" id="UP000314294"/>
    </source>
</evidence>
<proteinExistence type="predicted"/>
<name>A0A4Z2GTE5_9TELE</name>
<dbReference type="Proteomes" id="UP000314294">
    <property type="component" value="Unassembled WGS sequence"/>
</dbReference>
<sequence length="169" mass="17866">MKSGREGGIAVEEEERGMKIVPVVDGGLGGTRPLLGRAAQCQAVLRSVPDAPELPHLAQVGVALAASLQAQAVQQLLLSSLQQLVEDVEVSLSVVLMHDSGLLQQVVEDVSPDRVPLPEGTEPKRTEPVSPAAGRGVTQEVPQTSRTGLDMRILSLTLWSREVLGQLTA</sequence>
<gene>
    <name evidence="2" type="ORF">EYF80_033096</name>
</gene>
<comment type="caution">
    <text evidence="2">The sequence shown here is derived from an EMBL/GenBank/DDBJ whole genome shotgun (WGS) entry which is preliminary data.</text>
</comment>
<accession>A0A4Z2GTE5</accession>
<feature type="region of interest" description="Disordered" evidence="1">
    <location>
        <begin position="113"/>
        <end position="144"/>
    </location>
</feature>
<evidence type="ECO:0000256" key="1">
    <source>
        <dbReference type="SAM" id="MobiDB-lite"/>
    </source>
</evidence>
<dbReference type="AlphaFoldDB" id="A0A4Z2GTE5"/>
<protein>
    <submittedName>
        <fullName evidence="2">Uncharacterized protein</fullName>
    </submittedName>
</protein>
<reference evidence="2 3" key="1">
    <citation type="submission" date="2019-03" db="EMBL/GenBank/DDBJ databases">
        <title>First draft genome of Liparis tanakae, snailfish: a comprehensive survey of snailfish specific genes.</title>
        <authorList>
            <person name="Kim W."/>
            <person name="Song I."/>
            <person name="Jeong J.-H."/>
            <person name="Kim D."/>
            <person name="Kim S."/>
            <person name="Ryu S."/>
            <person name="Song J.Y."/>
            <person name="Lee S.K."/>
        </authorList>
    </citation>
    <scope>NUCLEOTIDE SEQUENCE [LARGE SCALE GENOMIC DNA]</scope>
    <source>
        <tissue evidence="2">Muscle</tissue>
    </source>
</reference>
<evidence type="ECO:0000313" key="2">
    <source>
        <dbReference type="EMBL" id="TNN56669.1"/>
    </source>
</evidence>
<keyword evidence="3" id="KW-1185">Reference proteome</keyword>
<organism evidence="2 3">
    <name type="scientific">Liparis tanakae</name>
    <name type="common">Tanaka's snailfish</name>
    <dbReference type="NCBI Taxonomy" id="230148"/>
    <lineage>
        <taxon>Eukaryota</taxon>
        <taxon>Metazoa</taxon>
        <taxon>Chordata</taxon>
        <taxon>Craniata</taxon>
        <taxon>Vertebrata</taxon>
        <taxon>Euteleostomi</taxon>
        <taxon>Actinopterygii</taxon>
        <taxon>Neopterygii</taxon>
        <taxon>Teleostei</taxon>
        <taxon>Neoteleostei</taxon>
        <taxon>Acanthomorphata</taxon>
        <taxon>Eupercaria</taxon>
        <taxon>Perciformes</taxon>
        <taxon>Cottioidei</taxon>
        <taxon>Cottales</taxon>
        <taxon>Liparidae</taxon>
        <taxon>Liparis</taxon>
    </lineage>
</organism>